<dbReference type="InterPro" id="IPR037053">
    <property type="entry name" value="Phage_tail_collar_dom_sf"/>
</dbReference>
<dbReference type="Pfam" id="PF07484">
    <property type="entry name" value="Collar"/>
    <property type="match status" value="1"/>
</dbReference>
<organism evidence="2 3">
    <name type="scientific">Devosia nanyangense</name>
    <dbReference type="NCBI Taxonomy" id="1228055"/>
    <lineage>
        <taxon>Bacteria</taxon>
        <taxon>Pseudomonadati</taxon>
        <taxon>Pseudomonadota</taxon>
        <taxon>Alphaproteobacteria</taxon>
        <taxon>Hyphomicrobiales</taxon>
        <taxon>Devosiaceae</taxon>
        <taxon>Devosia</taxon>
    </lineage>
</organism>
<protein>
    <submittedName>
        <fullName evidence="2">Tail fiber protein</fullName>
    </submittedName>
</protein>
<evidence type="ECO:0000313" key="3">
    <source>
        <dbReference type="Proteomes" id="UP000782610"/>
    </source>
</evidence>
<sequence length="180" mass="18309">MLGAGGGFSSAIPIGGLIDYGGTSAPDTCWVFPYGEALSRTTYAALFAVLSTTYGVGDGSTTFNVMDLRGRVTAGQDDMGGTSANRLIDTGGFSLNGDTLGDTGGAETHTLTEAEMPSHTHSITKSFWHGTNGDGTAHPGWSDGDTGGGSVAFTTTSAGGDDPHDIVQPTIILNKLLRAC</sequence>
<dbReference type="AlphaFoldDB" id="A0A933L072"/>
<feature type="domain" description="Phage tail collar" evidence="1">
    <location>
        <begin position="17"/>
        <end position="72"/>
    </location>
</feature>
<accession>A0A933L072</accession>
<name>A0A933L072_9HYPH</name>
<comment type="caution">
    <text evidence="2">The sequence shown here is derived from an EMBL/GenBank/DDBJ whole genome shotgun (WGS) entry which is preliminary data.</text>
</comment>
<dbReference type="SUPFAM" id="SSF88874">
    <property type="entry name" value="Receptor-binding domain of short tail fibre protein gp12"/>
    <property type="match status" value="1"/>
</dbReference>
<dbReference type="Gene3D" id="3.90.1340.10">
    <property type="entry name" value="Phage tail collar domain"/>
    <property type="match status" value="1"/>
</dbReference>
<reference evidence="2" key="1">
    <citation type="submission" date="2020-07" db="EMBL/GenBank/DDBJ databases">
        <title>Huge and variable diversity of episymbiotic CPR bacteria and DPANN archaea in groundwater ecosystems.</title>
        <authorList>
            <person name="He C.Y."/>
            <person name="Keren R."/>
            <person name="Whittaker M."/>
            <person name="Farag I.F."/>
            <person name="Doudna J."/>
            <person name="Cate J.H.D."/>
            <person name="Banfield J.F."/>
        </authorList>
    </citation>
    <scope>NUCLEOTIDE SEQUENCE</scope>
    <source>
        <strain evidence="2">NC_groundwater_1586_Pr3_B-0.1um_66_15</strain>
    </source>
</reference>
<proteinExistence type="predicted"/>
<evidence type="ECO:0000259" key="1">
    <source>
        <dbReference type="Pfam" id="PF07484"/>
    </source>
</evidence>
<dbReference type="EMBL" id="JACRAF010000025">
    <property type="protein sequence ID" value="MBI4921849.1"/>
    <property type="molecule type" value="Genomic_DNA"/>
</dbReference>
<dbReference type="Proteomes" id="UP000782610">
    <property type="component" value="Unassembled WGS sequence"/>
</dbReference>
<dbReference type="InterPro" id="IPR011083">
    <property type="entry name" value="Phage_tail_collar_dom"/>
</dbReference>
<gene>
    <name evidence="2" type="ORF">HY834_08875</name>
</gene>
<evidence type="ECO:0000313" key="2">
    <source>
        <dbReference type="EMBL" id="MBI4921849.1"/>
    </source>
</evidence>